<feature type="transmembrane region" description="Helical" evidence="9">
    <location>
        <begin position="137"/>
        <end position="156"/>
    </location>
</feature>
<keyword evidence="5 9" id="KW-0812">Transmembrane</keyword>
<feature type="transmembrane region" description="Helical" evidence="9">
    <location>
        <begin position="89"/>
        <end position="108"/>
    </location>
</feature>
<evidence type="ECO:0000256" key="3">
    <source>
        <dbReference type="ARBA" id="ARBA00022475"/>
    </source>
</evidence>
<dbReference type="GO" id="GO:0015740">
    <property type="term" value="P:C4-dicarboxylate transport"/>
    <property type="evidence" value="ECO:0007669"/>
    <property type="project" value="TreeGrafter"/>
</dbReference>
<comment type="subcellular location">
    <subcellularLocation>
        <location evidence="1 9">Cell inner membrane</location>
        <topology evidence="1 9">Multi-pass membrane protein</topology>
    </subcellularLocation>
</comment>
<organism evidence="11 12">
    <name type="scientific">Pseudooceanicola lipolyticus</name>
    <dbReference type="NCBI Taxonomy" id="2029104"/>
    <lineage>
        <taxon>Bacteria</taxon>
        <taxon>Pseudomonadati</taxon>
        <taxon>Pseudomonadota</taxon>
        <taxon>Alphaproteobacteria</taxon>
        <taxon>Rhodobacterales</taxon>
        <taxon>Paracoccaceae</taxon>
        <taxon>Pseudooceanicola</taxon>
    </lineage>
</organism>
<evidence type="ECO:0000256" key="5">
    <source>
        <dbReference type="ARBA" id="ARBA00022692"/>
    </source>
</evidence>
<evidence type="ECO:0000256" key="4">
    <source>
        <dbReference type="ARBA" id="ARBA00022519"/>
    </source>
</evidence>
<proteinExistence type="inferred from homology"/>
<protein>
    <recommendedName>
        <fullName evidence="9">TRAP transporter small permease protein</fullName>
    </recommendedName>
</protein>
<name>A0A2M8J5K8_9RHOB</name>
<dbReference type="GO" id="GO:0005886">
    <property type="term" value="C:plasma membrane"/>
    <property type="evidence" value="ECO:0007669"/>
    <property type="project" value="UniProtKB-SubCell"/>
</dbReference>
<dbReference type="InterPro" id="IPR055348">
    <property type="entry name" value="DctQ"/>
</dbReference>
<evidence type="ECO:0000256" key="9">
    <source>
        <dbReference type="RuleBase" id="RU369079"/>
    </source>
</evidence>
<gene>
    <name evidence="11" type="ORF">CVM52_03710</name>
</gene>
<feature type="transmembrane region" description="Helical" evidence="9">
    <location>
        <begin position="12"/>
        <end position="32"/>
    </location>
</feature>
<feature type="transmembrane region" description="Helical" evidence="9">
    <location>
        <begin position="44"/>
        <end position="68"/>
    </location>
</feature>
<evidence type="ECO:0000256" key="2">
    <source>
        <dbReference type="ARBA" id="ARBA00022448"/>
    </source>
</evidence>
<feature type="domain" description="Tripartite ATP-independent periplasmic transporters DctQ component" evidence="10">
    <location>
        <begin position="26"/>
        <end position="156"/>
    </location>
</feature>
<dbReference type="PANTHER" id="PTHR35011">
    <property type="entry name" value="2,3-DIKETO-L-GULONATE TRAP TRANSPORTER SMALL PERMEASE PROTEIN YIAM"/>
    <property type="match status" value="1"/>
</dbReference>
<keyword evidence="12" id="KW-1185">Reference proteome</keyword>
<comment type="function">
    <text evidence="9">Part of the tripartite ATP-independent periplasmic (TRAP) transport system.</text>
</comment>
<evidence type="ECO:0000256" key="7">
    <source>
        <dbReference type="ARBA" id="ARBA00023136"/>
    </source>
</evidence>
<dbReference type="InterPro" id="IPR007387">
    <property type="entry name" value="TRAP_DctQ"/>
</dbReference>
<evidence type="ECO:0000256" key="1">
    <source>
        <dbReference type="ARBA" id="ARBA00004429"/>
    </source>
</evidence>
<dbReference type="Pfam" id="PF04290">
    <property type="entry name" value="DctQ"/>
    <property type="match status" value="1"/>
</dbReference>
<keyword evidence="7 9" id="KW-0472">Membrane</keyword>
<dbReference type="EMBL" id="PGTB01000005">
    <property type="protein sequence ID" value="PJE38066.1"/>
    <property type="molecule type" value="Genomic_DNA"/>
</dbReference>
<evidence type="ECO:0000259" key="10">
    <source>
        <dbReference type="Pfam" id="PF04290"/>
    </source>
</evidence>
<dbReference type="RefSeq" id="WP_100161253.1">
    <property type="nucleotide sequence ID" value="NZ_PGTB01000005.1"/>
</dbReference>
<evidence type="ECO:0000313" key="12">
    <source>
        <dbReference type="Proteomes" id="UP000231553"/>
    </source>
</evidence>
<comment type="subunit">
    <text evidence="9">The complex comprises the extracytoplasmic solute receptor protein and the two transmembrane proteins.</text>
</comment>
<dbReference type="PANTHER" id="PTHR35011:SF10">
    <property type="entry name" value="TRAP TRANSPORTER SMALL PERMEASE PROTEIN"/>
    <property type="match status" value="1"/>
</dbReference>
<accession>A0A2M8J5K8</accession>
<keyword evidence="6 9" id="KW-1133">Transmembrane helix</keyword>
<reference evidence="11 12" key="1">
    <citation type="journal article" date="2018" name="Int. J. Syst. Evol. Microbiol.">
        <title>Pseudooceanicola lipolyticus sp. nov., a marine alphaproteobacterium, reclassification of Oceanicola flagellatus as Pseudooceanicola flagellatus comb. nov. and emended description of the genus Pseudooceanicola.</title>
        <authorList>
            <person name="Huang M.-M."/>
            <person name="Guo L.-L."/>
            <person name="Wu Y.-H."/>
            <person name="Lai Q.-L."/>
            <person name="Shao Z.-Z."/>
            <person name="Wang C.-S."/>
            <person name="Wu M."/>
            <person name="Xu X.-W."/>
        </authorList>
    </citation>
    <scope>NUCLEOTIDE SEQUENCE [LARGE SCALE GENOMIC DNA]</scope>
    <source>
        <strain evidence="11 12">157</strain>
    </source>
</reference>
<sequence>MQMIGRVMAGMIRVLTWVGMLAVILMMLQITIDVAGKYLFNAPIPATISMVSNYYMVVVAFIPIAYVETRNEHITVEVVTEFLPIRTRYHLYSWTYLLSAVVYGLLTYKTWMEANKSFQAGSFIVEQGYKVVIWPSYYLLPIGTGLMTAVLIYRWIIYITGAKSGLGEVKTV</sequence>
<dbReference type="Proteomes" id="UP000231553">
    <property type="component" value="Unassembled WGS sequence"/>
</dbReference>
<dbReference type="AlphaFoldDB" id="A0A2M8J5K8"/>
<comment type="similarity">
    <text evidence="8 9">Belongs to the TRAP transporter small permease family.</text>
</comment>
<evidence type="ECO:0000256" key="6">
    <source>
        <dbReference type="ARBA" id="ARBA00022989"/>
    </source>
</evidence>
<evidence type="ECO:0000256" key="8">
    <source>
        <dbReference type="ARBA" id="ARBA00038436"/>
    </source>
</evidence>
<dbReference type="GO" id="GO:0022857">
    <property type="term" value="F:transmembrane transporter activity"/>
    <property type="evidence" value="ECO:0007669"/>
    <property type="project" value="UniProtKB-UniRule"/>
</dbReference>
<keyword evidence="2 9" id="KW-0813">Transport</keyword>
<evidence type="ECO:0000313" key="11">
    <source>
        <dbReference type="EMBL" id="PJE38066.1"/>
    </source>
</evidence>
<comment type="caution">
    <text evidence="11">The sequence shown here is derived from an EMBL/GenBank/DDBJ whole genome shotgun (WGS) entry which is preliminary data.</text>
</comment>
<keyword evidence="4 9" id="KW-0997">Cell inner membrane</keyword>
<dbReference type="OrthoDB" id="4250245at2"/>
<keyword evidence="3" id="KW-1003">Cell membrane</keyword>